<reference evidence="3" key="1">
    <citation type="journal article" date="2022" name="Int. J. Mol. Sci.">
        <title>Draft Genome of Tanacetum Coccineum: Genomic Comparison of Closely Related Tanacetum-Family Plants.</title>
        <authorList>
            <person name="Yamashiro T."/>
            <person name="Shiraishi A."/>
            <person name="Nakayama K."/>
            <person name="Satake H."/>
        </authorList>
    </citation>
    <scope>NUCLEOTIDE SEQUENCE</scope>
</reference>
<evidence type="ECO:0000313" key="3">
    <source>
        <dbReference type="EMBL" id="GJU01035.1"/>
    </source>
</evidence>
<comment type="caution">
    <text evidence="3">The sequence shown here is derived from an EMBL/GenBank/DDBJ whole genome shotgun (WGS) entry which is preliminary data.</text>
</comment>
<protein>
    <submittedName>
        <fullName evidence="3">Uncharacterized protein</fullName>
    </submittedName>
</protein>
<dbReference type="Proteomes" id="UP001151760">
    <property type="component" value="Unassembled WGS sequence"/>
</dbReference>
<dbReference type="EMBL" id="BQNB010020924">
    <property type="protein sequence ID" value="GJU01035.1"/>
    <property type="molecule type" value="Genomic_DNA"/>
</dbReference>
<evidence type="ECO:0000256" key="1">
    <source>
        <dbReference type="SAM" id="Coils"/>
    </source>
</evidence>
<feature type="region of interest" description="Disordered" evidence="2">
    <location>
        <begin position="1"/>
        <end position="28"/>
    </location>
</feature>
<accession>A0ABQ5ILF3</accession>
<feature type="coiled-coil region" evidence="1">
    <location>
        <begin position="32"/>
        <end position="62"/>
    </location>
</feature>
<evidence type="ECO:0000313" key="4">
    <source>
        <dbReference type="Proteomes" id="UP001151760"/>
    </source>
</evidence>
<feature type="region of interest" description="Disordered" evidence="2">
    <location>
        <begin position="72"/>
        <end position="94"/>
    </location>
</feature>
<keyword evidence="4" id="KW-1185">Reference proteome</keyword>
<keyword evidence="1" id="KW-0175">Coiled coil</keyword>
<name>A0ABQ5ILF3_9ASTR</name>
<organism evidence="3 4">
    <name type="scientific">Tanacetum coccineum</name>
    <dbReference type="NCBI Taxonomy" id="301880"/>
    <lineage>
        <taxon>Eukaryota</taxon>
        <taxon>Viridiplantae</taxon>
        <taxon>Streptophyta</taxon>
        <taxon>Embryophyta</taxon>
        <taxon>Tracheophyta</taxon>
        <taxon>Spermatophyta</taxon>
        <taxon>Magnoliopsida</taxon>
        <taxon>eudicotyledons</taxon>
        <taxon>Gunneridae</taxon>
        <taxon>Pentapetalae</taxon>
        <taxon>asterids</taxon>
        <taxon>campanulids</taxon>
        <taxon>Asterales</taxon>
        <taxon>Asteraceae</taxon>
        <taxon>Asteroideae</taxon>
        <taxon>Anthemideae</taxon>
        <taxon>Anthemidinae</taxon>
        <taxon>Tanacetum</taxon>
    </lineage>
</organism>
<sequence length="542" mass="61784">MKSRGSAPQDCFVKLPAQQHESQDKDGCKLKLEEEESAEQEKEKKMQTLLNLEHRRAKITEETNDSFVPMDSEVVKGSKDRVEGSETRSEGSSKRSEMAYDLLKLVKKQLKEAIVPGMECFTEASYLGGVMKEEREMELDPTRVGKNYPSSWAWTSSRVELANARSLPCSPIDSQMNLPNLVKGQKWREVAVSNYEDLRAKFPVTRFFRHEDMLRRYHLAVHKTSSRKEWGVVQELLLLGLTMHSSVKGNKKGKRRNEQVSDSQLGVVGSGQDLYKPRVSSKRYIKDPVECMQDHDKFGIPQIIISYNVRDASFNEWNIPSLCQDLVILLMFTSFYHPQEIGQSRSALTVILSKGVEIKEFEVRQNEKRRREDLDILEERREIASIRKVRKKSRALWKIEAKHGMGLRIRYGGIWLLPEATPLGRHYGISPGVASGMNGSVLLRDPFSSLQEQSAYTHREAGQLAPYYVSYLERFIGHYDVTEVQTSIITGTFVALGALGHLLNLLSSVLSQKIRADCISLPESAFKRRYSSNLSFYSTVAY</sequence>
<proteinExistence type="predicted"/>
<evidence type="ECO:0000256" key="2">
    <source>
        <dbReference type="SAM" id="MobiDB-lite"/>
    </source>
</evidence>
<reference evidence="3" key="2">
    <citation type="submission" date="2022-01" db="EMBL/GenBank/DDBJ databases">
        <authorList>
            <person name="Yamashiro T."/>
            <person name="Shiraishi A."/>
            <person name="Satake H."/>
            <person name="Nakayama K."/>
        </authorList>
    </citation>
    <scope>NUCLEOTIDE SEQUENCE</scope>
</reference>
<gene>
    <name evidence="3" type="ORF">Tco_1111373</name>
</gene>
<feature type="compositionally biased region" description="Basic and acidic residues" evidence="2">
    <location>
        <begin position="73"/>
        <end position="94"/>
    </location>
</feature>